<dbReference type="EMBL" id="CP109019">
    <property type="protein sequence ID" value="WUT80721.1"/>
    <property type="molecule type" value="Genomic_DNA"/>
</dbReference>
<organism evidence="3 4">
    <name type="scientific">Streptomyces melanogenes</name>
    <dbReference type="NCBI Taxonomy" id="67326"/>
    <lineage>
        <taxon>Bacteria</taxon>
        <taxon>Bacillati</taxon>
        <taxon>Actinomycetota</taxon>
        <taxon>Actinomycetes</taxon>
        <taxon>Kitasatosporales</taxon>
        <taxon>Streptomycetaceae</taxon>
        <taxon>Streptomyces</taxon>
    </lineage>
</organism>
<feature type="region of interest" description="Disordered" evidence="1">
    <location>
        <begin position="239"/>
        <end position="319"/>
    </location>
</feature>
<name>A0ABZ1XCW3_9ACTN</name>
<keyword evidence="3" id="KW-0067">ATP-binding</keyword>
<feature type="compositionally biased region" description="Low complexity" evidence="1">
    <location>
        <begin position="108"/>
        <end position="130"/>
    </location>
</feature>
<dbReference type="Proteomes" id="UP001432060">
    <property type="component" value="Chromosome"/>
</dbReference>
<feature type="domain" description="ABC transporter" evidence="2">
    <location>
        <begin position="50"/>
        <end position="82"/>
    </location>
</feature>
<feature type="region of interest" description="Disordered" evidence="1">
    <location>
        <begin position="153"/>
        <end position="210"/>
    </location>
</feature>
<proteinExistence type="predicted"/>
<dbReference type="PANTHER" id="PTHR43394">
    <property type="entry name" value="ATP-DEPENDENT PERMEASE MDL1, MITOCHONDRIAL"/>
    <property type="match status" value="1"/>
</dbReference>
<sequence>MDLRADIHLGRPRTDDDALLLEAAQAAGADSGVAKVPYGFDTRDASSNWGGTDLSDGQCQRIAVARAFYREAAILMLDEPTSAMDPRAEHLMIRRFKELPRPRPPCSPRTTWRTPASRIASSSTTAAASPSPTPSPQWGGAPQLILARAAGMVRAPGRQTPRRRNRLVRAGGTGAVTAPGGSILPTTPRDLKGGPVGDHPGEKTSSSSSNHSAAWCMTSMANSFRPSLSSSAFTAFAESRSPLSRASSAALPRSPGPRRAARRAPHQLRRQQMPHPLVRLPPGLRPRSRHPLQPPGRTTRADAKCSQASRNSRQAPLQS</sequence>
<feature type="compositionally biased region" description="Low complexity" evidence="1">
    <location>
        <begin position="239"/>
        <end position="253"/>
    </location>
</feature>
<evidence type="ECO:0000259" key="2">
    <source>
        <dbReference type="Pfam" id="PF00005"/>
    </source>
</evidence>
<dbReference type="Gene3D" id="3.40.50.300">
    <property type="entry name" value="P-loop containing nucleotide triphosphate hydrolases"/>
    <property type="match status" value="1"/>
</dbReference>
<feature type="compositionally biased region" description="Polar residues" evidence="1">
    <location>
        <begin position="306"/>
        <end position="319"/>
    </location>
</feature>
<feature type="region of interest" description="Disordered" evidence="1">
    <location>
        <begin position="99"/>
        <end position="141"/>
    </location>
</feature>
<gene>
    <name evidence="3" type="ORF">OG515_00190</name>
</gene>
<dbReference type="GO" id="GO:0005524">
    <property type="term" value="F:ATP binding"/>
    <property type="evidence" value="ECO:0007669"/>
    <property type="project" value="UniProtKB-KW"/>
</dbReference>
<dbReference type="PANTHER" id="PTHR43394:SF1">
    <property type="entry name" value="ATP-BINDING CASSETTE SUB-FAMILY B MEMBER 10, MITOCHONDRIAL"/>
    <property type="match status" value="1"/>
</dbReference>
<keyword evidence="4" id="KW-1185">Reference proteome</keyword>
<evidence type="ECO:0000313" key="3">
    <source>
        <dbReference type="EMBL" id="WUT80721.1"/>
    </source>
</evidence>
<accession>A0ABZ1XCW3</accession>
<protein>
    <submittedName>
        <fullName evidence="3">ATP-binding cassette domain-containing protein</fullName>
    </submittedName>
</protein>
<keyword evidence="3" id="KW-0547">Nucleotide-binding</keyword>
<evidence type="ECO:0000313" key="4">
    <source>
        <dbReference type="Proteomes" id="UP001432060"/>
    </source>
</evidence>
<dbReference type="InterPro" id="IPR027417">
    <property type="entry name" value="P-loop_NTPase"/>
</dbReference>
<feature type="compositionally biased region" description="Basic residues" evidence="1">
    <location>
        <begin position="259"/>
        <end position="269"/>
    </location>
</feature>
<dbReference type="RefSeq" id="WP_329394527.1">
    <property type="nucleotide sequence ID" value="NZ_CP109019.1"/>
</dbReference>
<dbReference type="Pfam" id="PF00005">
    <property type="entry name" value="ABC_tran"/>
    <property type="match status" value="1"/>
</dbReference>
<dbReference type="SUPFAM" id="SSF52540">
    <property type="entry name" value="P-loop containing nucleoside triphosphate hydrolases"/>
    <property type="match status" value="1"/>
</dbReference>
<reference evidence="3" key="1">
    <citation type="submission" date="2022-10" db="EMBL/GenBank/DDBJ databases">
        <title>The complete genomes of actinobacterial strains from the NBC collection.</title>
        <authorList>
            <person name="Joergensen T.S."/>
            <person name="Alvarez Arevalo M."/>
            <person name="Sterndorff E.B."/>
            <person name="Faurdal D."/>
            <person name="Vuksanovic O."/>
            <person name="Mourched A.-S."/>
            <person name="Charusanti P."/>
            <person name="Shaw S."/>
            <person name="Blin K."/>
            <person name="Weber T."/>
        </authorList>
    </citation>
    <scope>NUCLEOTIDE SEQUENCE</scope>
    <source>
        <strain evidence="3">NBC_00668</strain>
    </source>
</reference>
<evidence type="ECO:0000256" key="1">
    <source>
        <dbReference type="SAM" id="MobiDB-lite"/>
    </source>
</evidence>
<feature type="compositionally biased region" description="Low complexity" evidence="1">
    <location>
        <begin position="270"/>
        <end position="282"/>
    </location>
</feature>
<dbReference type="InterPro" id="IPR039421">
    <property type="entry name" value="Type_1_exporter"/>
</dbReference>
<dbReference type="InterPro" id="IPR003439">
    <property type="entry name" value="ABC_transporter-like_ATP-bd"/>
</dbReference>